<feature type="binding site" evidence="8">
    <location>
        <begin position="222"/>
        <end position="223"/>
    </location>
    <ligand>
        <name>substrate</name>
    </ligand>
</feature>
<comment type="catalytic activity">
    <reaction evidence="7 8">
        <text>(2S,6S)-2,6-diaminopimelate = meso-2,6-diaminopimelate</text>
        <dbReference type="Rhea" id="RHEA:15393"/>
        <dbReference type="ChEBI" id="CHEBI:57609"/>
        <dbReference type="ChEBI" id="CHEBI:57791"/>
        <dbReference type="EC" id="5.1.1.7"/>
    </reaction>
</comment>
<dbReference type="EC" id="5.1.1.7" evidence="3 8"/>
<feature type="binding site" evidence="8">
    <location>
        <position position="74"/>
    </location>
    <ligand>
        <name>substrate</name>
    </ligand>
</feature>
<evidence type="ECO:0000256" key="2">
    <source>
        <dbReference type="ARBA" id="ARBA00010219"/>
    </source>
</evidence>
<evidence type="ECO:0000256" key="6">
    <source>
        <dbReference type="ARBA" id="ARBA00023235"/>
    </source>
</evidence>
<dbReference type="EMBL" id="CP002351">
    <property type="protein sequence ID" value="AEH51397.1"/>
    <property type="molecule type" value="Genomic_DNA"/>
</dbReference>
<dbReference type="PATRIC" id="fig|688269.3.peg.1372"/>
<dbReference type="eggNOG" id="COG0253">
    <property type="taxonomic scope" value="Bacteria"/>
</dbReference>
<dbReference type="HOGENOM" id="CLU_053306_3_2_0"/>
<dbReference type="InterPro" id="IPR001653">
    <property type="entry name" value="DAP_epimerase_DapF"/>
</dbReference>
<gene>
    <name evidence="8" type="primary">dapF</name>
    <name evidence="10" type="ORF">Theth_1333</name>
</gene>
<evidence type="ECO:0000256" key="8">
    <source>
        <dbReference type="HAMAP-Rule" id="MF_00197"/>
    </source>
</evidence>
<keyword evidence="4 8" id="KW-0028">Amino-acid biosynthesis</keyword>
<dbReference type="KEGG" id="tta:Theth_1333"/>
<evidence type="ECO:0000256" key="9">
    <source>
        <dbReference type="PROSITE-ProRule" id="PRU10125"/>
    </source>
</evidence>
<comment type="subcellular location">
    <subcellularLocation>
        <location evidence="8">Cytoplasm</location>
    </subcellularLocation>
</comment>
<feature type="binding site" evidence="8">
    <location>
        <begin position="84"/>
        <end position="85"/>
    </location>
    <ligand>
        <name>substrate</name>
    </ligand>
</feature>
<reference evidence="10 11" key="1">
    <citation type="submission" date="2010-11" db="EMBL/GenBank/DDBJ databases">
        <title>The complete genome of Thermotoga thermarum DSM 5069.</title>
        <authorList>
            <consortium name="US DOE Joint Genome Institute (JGI-PGF)"/>
            <person name="Lucas S."/>
            <person name="Copeland A."/>
            <person name="Lapidus A."/>
            <person name="Bruce D."/>
            <person name="Goodwin L."/>
            <person name="Pitluck S."/>
            <person name="Kyrpides N."/>
            <person name="Mavromatis K."/>
            <person name="Ivanova N."/>
            <person name="Zeytun A."/>
            <person name="Brettin T."/>
            <person name="Detter J.C."/>
            <person name="Tapia R."/>
            <person name="Han C."/>
            <person name="Land M."/>
            <person name="Hauser L."/>
            <person name="Markowitz V."/>
            <person name="Cheng J.-F."/>
            <person name="Hugenholtz P."/>
            <person name="Woyke T."/>
            <person name="Wu D."/>
            <person name="Spring S."/>
            <person name="Schroeder M."/>
            <person name="Brambilla E."/>
            <person name="Klenk H.-P."/>
            <person name="Eisen J.A."/>
        </authorList>
    </citation>
    <scope>NUCLEOTIDE SEQUENCE [LARGE SCALE GENOMIC DNA]</scope>
    <source>
        <strain evidence="10 11">DSM 5069</strain>
    </source>
</reference>
<evidence type="ECO:0000313" key="10">
    <source>
        <dbReference type="EMBL" id="AEH51397.1"/>
    </source>
</evidence>
<feature type="binding site" evidence="8">
    <location>
        <position position="21"/>
    </location>
    <ligand>
        <name>substrate</name>
    </ligand>
</feature>
<evidence type="ECO:0000256" key="4">
    <source>
        <dbReference type="ARBA" id="ARBA00022605"/>
    </source>
</evidence>
<comment type="caution">
    <text evidence="8">Lacks conserved residue(s) required for the propagation of feature annotation.</text>
</comment>
<feature type="active site" description="Proton donor" evidence="8">
    <location>
        <position position="83"/>
    </location>
</feature>
<dbReference type="Proteomes" id="UP000006804">
    <property type="component" value="Chromosome"/>
</dbReference>
<name>F7YTV2_9THEM</name>
<feature type="binding site" evidence="8">
    <location>
        <begin position="211"/>
        <end position="212"/>
    </location>
    <ligand>
        <name>substrate</name>
    </ligand>
</feature>
<comment type="pathway">
    <text evidence="1 8">Amino-acid biosynthesis; L-lysine biosynthesis via DAP pathway; DL-2,6-diaminopimelate from LL-2,6-diaminopimelate: step 1/1.</text>
</comment>
<dbReference type="SUPFAM" id="SSF54506">
    <property type="entry name" value="Diaminopimelate epimerase-like"/>
    <property type="match status" value="2"/>
</dbReference>
<evidence type="ECO:0000313" key="11">
    <source>
        <dbReference type="Proteomes" id="UP000006804"/>
    </source>
</evidence>
<feature type="site" description="Could be important to modulate the pK values of the two catalytic cysteine residues" evidence="8">
    <location>
        <position position="211"/>
    </location>
</feature>
<feature type="active site" evidence="9">
    <location>
        <position position="83"/>
    </location>
</feature>
<dbReference type="HAMAP" id="MF_00197">
    <property type="entry name" value="DAP_epimerase"/>
    <property type="match status" value="1"/>
</dbReference>
<evidence type="ECO:0000256" key="7">
    <source>
        <dbReference type="ARBA" id="ARBA00051712"/>
    </source>
</evidence>
<feature type="binding site" evidence="8">
    <location>
        <position position="193"/>
    </location>
    <ligand>
        <name>substrate</name>
    </ligand>
</feature>
<keyword evidence="5 8" id="KW-0457">Lysine biosynthesis</keyword>
<keyword evidence="6 8" id="KW-0413">Isomerase</keyword>
<dbReference type="STRING" id="688269.Theth_1333"/>
<dbReference type="AlphaFoldDB" id="F7YTV2"/>
<dbReference type="NCBIfam" id="TIGR00652">
    <property type="entry name" value="DapF"/>
    <property type="match status" value="1"/>
</dbReference>
<evidence type="ECO:0000256" key="5">
    <source>
        <dbReference type="ARBA" id="ARBA00023154"/>
    </source>
</evidence>
<dbReference type="PANTHER" id="PTHR31689">
    <property type="entry name" value="DIAMINOPIMELATE EPIMERASE, CHLOROPLASTIC"/>
    <property type="match status" value="1"/>
</dbReference>
<dbReference type="InterPro" id="IPR018510">
    <property type="entry name" value="DAP_epimerase_AS"/>
</dbReference>
<comment type="subunit">
    <text evidence="8">Homodimer.</text>
</comment>
<dbReference type="GO" id="GO:0009089">
    <property type="term" value="P:lysine biosynthetic process via diaminopimelate"/>
    <property type="evidence" value="ECO:0007669"/>
    <property type="project" value="UniProtKB-UniRule"/>
</dbReference>
<organism evidence="10 11">
    <name type="scientific">Pseudothermotoga thermarum DSM 5069</name>
    <dbReference type="NCBI Taxonomy" id="688269"/>
    <lineage>
        <taxon>Bacteria</taxon>
        <taxon>Thermotogati</taxon>
        <taxon>Thermotogota</taxon>
        <taxon>Thermotogae</taxon>
        <taxon>Thermotogales</taxon>
        <taxon>Thermotogaceae</taxon>
        <taxon>Pseudothermotoga</taxon>
    </lineage>
</organism>
<dbReference type="GO" id="GO:0008837">
    <property type="term" value="F:diaminopimelate epimerase activity"/>
    <property type="evidence" value="ECO:0007669"/>
    <property type="project" value="UniProtKB-UniRule"/>
</dbReference>
<protein>
    <recommendedName>
        <fullName evidence="3 8">Diaminopimelate epimerase</fullName>
        <shortName evidence="8">DAP epimerase</shortName>
        <ecNumber evidence="3 8">5.1.1.7</ecNumber>
    </recommendedName>
    <alternativeName>
        <fullName evidence="8">PLP-independent amino acid racemase</fullName>
    </alternativeName>
</protein>
<dbReference type="Gene3D" id="3.10.310.10">
    <property type="entry name" value="Diaminopimelate Epimerase, Chain A, domain 1"/>
    <property type="match status" value="2"/>
</dbReference>
<dbReference type="UniPathway" id="UPA00034">
    <property type="reaction ID" value="UER00025"/>
</dbReference>
<sequence>MVAEGILMNKIPFTKMNGAGNDFIVFDNRDGILDNLDLKAFVKKICDRRFSLGADGVLVLENSKIADFSMRYFNSDGSEAEMCGNGARCIARFAYLKGVAKEKMIFETKAGLYEAEVVEDRVRVKFPDVDLSKIQLDQSYKFSEELEKYHFATVGVPHTVFYVDDFSNLTHEKIVELGRKVRYCTEIFPKGANVNFVKVIDENTIAVRTYERGVEDETYACGTGAVSCAIVSTLLGKVKPPVVVKVLGGTLKVHFKIEGQKTTEIFLEGDARVVAEGYILPDGWSW</sequence>
<dbReference type="Pfam" id="PF01678">
    <property type="entry name" value="DAP_epimerase"/>
    <property type="match status" value="2"/>
</dbReference>
<evidence type="ECO:0000256" key="1">
    <source>
        <dbReference type="ARBA" id="ARBA00005196"/>
    </source>
</evidence>
<proteinExistence type="inferred from homology"/>
<feature type="site" description="Could be important to modulate the pK values of the two catalytic cysteine residues" evidence="8">
    <location>
        <position position="158"/>
    </location>
</feature>
<keyword evidence="11" id="KW-1185">Reference proteome</keyword>
<comment type="function">
    <text evidence="8">Catalyzes the stereoinversion of LL-2,6-diaminopimelate (L,L-DAP) to meso-diaminopimelate (meso-DAP), a precursor of L-lysine and an essential component of the bacterial peptidoglycan.</text>
</comment>
<evidence type="ECO:0000256" key="3">
    <source>
        <dbReference type="ARBA" id="ARBA00013080"/>
    </source>
</evidence>
<keyword evidence="8" id="KW-0963">Cytoplasm</keyword>
<dbReference type="RefSeq" id="WP_013932613.1">
    <property type="nucleotide sequence ID" value="NC_015707.1"/>
</dbReference>
<feature type="active site" description="Proton acceptor" evidence="8">
    <location>
        <position position="221"/>
    </location>
</feature>
<dbReference type="PANTHER" id="PTHR31689:SF0">
    <property type="entry name" value="DIAMINOPIMELATE EPIMERASE"/>
    <property type="match status" value="1"/>
</dbReference>
<dbReference type="GO" id="GO:0005829">
    <property type="term" value="C:cytosol"/>
    <property type="evidence" value="ECO:0007669"/>
    <property type="project" value="TreeGrafter"/>
</dbReference>
<comment type="similarity">
    <text evidence="2 8">Belongs to the diaminopimelate epimerase family.</text>
</comment>
<accession>F7YTV2</accession>
<dbReference type="PROSITE" id="PS01326">
    <property type="entry name" value="DAP_EPIMERASE"/>
    <property type="match status" value="1"/>
</dbReference>